<dbReference type="PANTHER" id="PTHR30572">
    <property type="entry name" value="MEMBRANE COMPONENT OF TRANSPORTER-RELATED"/>
    <property type="match status" value="1"/>
</dbReference>
<accession>A0A285F4E0</accession>
<sequence>MVLSAIGGILGTVLGIAASYGVGYFLDLPYIFPFYLIVVGFLVALAIGLVAGLYPANKASKLDPVEALRTQ</sequence>
<feature type="domain" description="ABC3 transporter permease C-terminal" evidence="8">
    <location>
        <begin position="4"/>
        <end position="64"/>
    </location>
</feature>
<reference evidence="10" key="1">
    <citation type="submission" date="2017-09" db="EMBL/GenBank/DDBJ databases">
        <authorList>
            <person name="Varghese N."/>
            <person name="Submissions S."/>
        </authorList>
    </citation>
    <scope>NUCLEOTIDE SEQUENCE [LARGE SCALE GENOMIC DNA]</scope>
    <source>
        <strain evidence="10">WG-1MB</strain>
    </source>
</reference>
<dbReference type="PANTHER" id="PTHR30572:SF4">
    <property type="entry name" value="ABC TRANSPORTER PERMEASE YTRF"/>
    <property type="match status" value="1"/>
</dbReference>
<evidence type="ECO:0000256" key="5">
    <source>
        <dbReference type="ARBA" id="ARBA00023136"/>
    </source>
</evidence>
<dbReference type="GO" id="GO:0005886">
    <property type="term" value="C:plasma membrane"/>
    <property type="evidence" value="ECO:0007669"/>
    <property type="project" value="UniProtKB-SubCell"/>
</dbReference>
<keyword evidence="4 7" id="KW-1133">Transmembrane helix</keyword>
<evidence type="ECO:0000256" key="1">
    <source>
        <dbReference type="ARBA" id="ARBA00004651"/>
    </source>
</evidence>
<dbReference type="Pfam" id="PF02687">
    <property type="entry name" value="FtsX"/>
    <property type="match status" value="1"/>
</dbReference>
<evidence type="ECO:0000259" key="8">
    <source>
        <dbReference type="Pfam" id="PF02687"/>
    </source>
</evidence>
<name>A0A285F4E0_9EURY</name>
<comment type="similarity">
    <text evidence="6">Belongs to the ABC-4 integral membrane protein family.</text>
</comment>
<dbReference type="EMBL" id="OBDR01000003">
    <property type="protein sequence ID" value="SNY06132.1"/>
    <property type="molecule type" value="Genomic_DNA"/>
</dbReference>
<evidence type="ECO:0000256" key="2">
    <source>
        <dbReference type="ARBA" id="ARBA00022475"/>
    </source>
</evidence>
<keyword evidence="3 7" id="KW-0812">Transmembrane</keyword>
<keyword evidence="2" id="KW-1003">Cell membrane</keyword>
<evidence type="ECO:0000256" key="4">
    <source>
        <dbReference type="ARBA" id="ARBA00022989"/>
    </source>
</evidence>
<dbReference type="AlphaFoldDB" id="A0A285F4E0"/>
<dbReference type="InterPro" id="IPR050250">
    <property type="entry name" value="Macrolide_Exporter_MacB"/>
</dbReference>
<dbReference type="Proteomes" id="UP000217726">
    <property type="component" value="Unassembled WGS sequence"/>
</dbReference>
<organism evidence="9 10">
    <name type="scientific">Methanohalophilus euhalobius</name>
    <dbReference type="NCBI Taxonomy" id="51203"/>
    <lineage>
        <taxon>Archaea</taxon>
        <taxon>Methanobacteriati</taxon>
        <taxon>Methanobacteriota</taxon>
        <taxon>Stenosarchaea group</taxon>
        <taxon>Methanomicrobia</taxon>
        <taxon>Methanosarcinales</taxon>
        <taxon>Methanosarcinaceae</taxon>
        <taxon>Methanohalophilus</taxon>
    </lineage>
</organism>
<evidence type="ECO:0000313" key="9">
    <source>
        <dbReference type="EMBL" id="SNY06132.1"/>
    </source>
</evidence>
<keyword evidence="10" id="KW-1185">Reference proteome</keyword>
<dbReference type="GO" id="GO:0022857">
    <property type="term" value="F:transmembrane transporter activity"/>
    <property type="evidence" value="ECO:0007669"/>
    <property type="project" value="TreeGrafter"/>
</dbReference>
<proteinExistence type="inferred from homology"/>
<protein>
    <submittedName>
        <fullName evidence="9">FtsX-like permease family protein</fullName>
    </submittedName>
</protein>
<keyword evidence="5 7" id="KW-0472">Membrane</keyword>
<dbReference type="RefSeq" id="WP_341539152.1">
    <property type="nucleotide sequence ID" value="NZ_OBDR01000003.1"/>
</dbReference>
<gene>
    <name evidence="9" type="ORF">SAMN06295989_10335</name>
</gene>
<evidence type="ECO:0000256" key="6">
    <source>
        <dbReference type="ARBA" id="ARBA00038076"/>
    </source>
</evidence>
<feature type="transmembrane region" description="Helical" evidence="7">
    <location>
        <begin position="31"/>
        <end position="54"/>
    </location>
</feature>
<evidence type="ECO:0000256" key="3">
    <source>
        <dbReference type="ARBA" id="ARBA00022692"/>
    </source>
</evidence>
<evidence type="ECO:0000256" key="7">
    <source>
        <dbReference type="SAM" id="Phobius"/>
    </source>
</evidence>
<comment type="subcellular location">
    <subcellularLocation>
        <location evidence="1">Cell membrane</location>
        <topology evidence="1">Multi-pass membrane protein</topology>
    </subcellularLocation>
</comment>
<evidence type="ECO:0000313" key="10">
    <source>
        <dbReference type="Proteomes" id="UP000217726"/>
    </source>
</evidence>
<dbReference type="InterPro" id="IPR003838">
    <property type="entry name" value="ABC3_permease_C"/>
</dbReference>